<dbReference type="InterPro" id="IPR051500">
    <property type="entry name" value="cTAGE_MIA/OTOR"/>
</dbReference>
<feature type="compositionally biased region" description="Low complexity" evidence="2">
    <location>
        <begin position="1"/>
        <end position="15"/>
    </location>
</feature>
<dbReference type="GO" id="GO:0006888">
    <property type="term" value="P:endoplasmic reticulum to Golgi vesicle-mediated transport"/>
    <property type="evidence" value="ECO:0007669"/>
    <property type="project" value="TreeGrafter"/>
</dbReference>
<feature type="region of interest" description="Disordered" evidence="2">
    <location>
        <begin position="532"/>
        <end position="805"/>
    </location>
</feature>
<dbReference type="SUPFAM" id="SSF57997">
    <property type="entry name" value="Tropomyosin"/>
    <property type="match status" value="1"/>
</dbReference>
<dbReference type="GO" id="GO:0035459">
    <property type="term" value="P:vesicle cargo loading"/>
    <property type="evidence" value="ECO:0007669"/>
    <property type="project" value="TreeGrafter"/>
</dbReference>
<keyword evidence="4" id="KW-1185">Reference proteome</keyword>
<dbReference type="PANTHER" id="PTHR23158:SF33">
    <property type="entry name" value="TRANSPORT AND GOLGI ORGANIZATION PROTEIN 1"/>
    <property type="match status" value="1"/>
</dbReference>
<feature type="compositionally biased region" description="Basic and acidic residues" evidence="2">
    <location>
        <begin position="461"/>
        <end position="471"/>
    </location>
</feature>
<feature type="compositionally biased region" description="Pro residues" evidence="2">
    <location>
        <begin position="796"/>
        <end position="805"/>
    </location>
</feature>
<feature type="compositionally biased region" description="Basic and acidic residues" evidence="2">
    <location>
        <begin position="33"/>
        <end position="42"/>
    </location>
</feature>
<evidence type="ECO:0000256" key="1">
    <source>
        <dbReference type="SAM" id="Coils"/>
    </source>
</evidence>
<dbReference type="AlphaFoldDB" id="A0A8J1U794"/>
<accession>A0A8J1U794</accession>
<name>A0A8J1U794_OWEFU</name>
<organism evidence="3 4">
    <name type="scientific">Owenia fusiformis</name>
    <name type="common">Polychaete worm</name>
    <dbReference type="NCBI Taxonomy" id="6347"/>
    <lineage>
        <taxon>Eukaryota</taxon>
        <taxon>Metazoa</taxon>
        <taxon>Spiralia</taxon>
        <taxon>Lophotrochozoa</taxon>
        <taxon>Annelida</taxon>
        <taxon>Polychaeta</taxon>
        <taxon>Sedentaria</taxon>
        <taxon>Canalipalpata</taxon>
        <taxon>Sabellida</taxon>
        <taxon>Oweniida</taxon>
        <taxon>Oweniidae</taxon>
        <taxon>Owenia</taxon>
    </lineage>
</organism>
<dbReference type="PANTHER" id="PTHR23158">
    <property type="entry name" value="MELANOMA INHIBITORY ACTIVITY-RELATED"/>
    <property type="match status" value="1"/>
</dbReference>
<feature type="compositionally biased region" description="Basic and acidic residues" evidence="2">
    <location>
        <begin position="532"/>
        <end position="555"/>
    </location>
</feature>
<dbReference type="GO" id="GO:0005789">
    <property type="term" value="C:endoplasmic reticulum membrane"/>
    <property type="evidence" value="ECO:0007669"/>
    <property type="project" value="TreeGrafter"/>
</dbReference>
<feature type="compositionally biased region" description="Basic and acidic residues" evidence="2">
    <location>
        <begin position="683"/>
        <end position="697"/>
    </location>
</feature>
<feature type="compositionally biased region" description="Basic and acidic residues" evidence="2">
    <location>
        <begin position="620"/>
        <end position="639"/>
    </location>
</feature>
<protein>
    <submittedName>
        <fullName evidence="3">Uncharacterized protein</fullName>
    </submittedName>
</protein>
<evidence type="ECO:0000313" key="4">
    <source>
        <dbReference type="Proteomes" id="UP000749559"/>
    </source>
</evidence>
<comment type="caution">
    <text evidence="3">The sequence shown here is derived from an EMBL/GenBank/DDBJ whole genome shotgun (WGS) entry which is preliminary data.</text>
</comment>
<feature type="coiled-coil region" evidence="1">
    <location>
        <begin position="121"/>
        <end position="347"/>
    </location>
</feature>
<dbReference type="GO" id="GO:0070971">
    <property type="term" value="C:endoplasmic reticulum exit site"/>
    <property type="evidence" value="ECO:0007669"/>
    <property type="project" value="TreeGrafter"/>
</dbReference>
<feature type="region of interest" description="Disordered" evidence="2">
    <location>
        <begin position="1"/>
        <end position="48"/>
    </location>
</feature>
<dbReference type="EMBL" id="CAIIXF020000008">
    <property type="protein sequence ID" value="CAH1790991.1"/>
    <property type="molecule type" value="Genomic_DNA"/>
</dbReference>
<keyword evidence="1" id="KW-0175">Coiled coil</keyword>
<feature type="non-terminal residue" evidence="3">
    <location>
        <position position="805"/>
    </location>
</feature>
<dbReference type="Proteomes" id="UP000749559">
    <property type="component" value="Unassembled WGS sequence"/>
</dbReference>
<feature type="region of interest" description="Disordered" evidence="2">
    <location>
        <begin position="446"/>
        <end position="471"/>
    </location>
</feature>
<dbReference type="GO" id="GO:0009306">
    <property type="term" value="P:protein secretion"/>
    <property type="evidence" value="ECO:0007669"/>
    <property type="project" value="TreeGrafter"/>
</dbReference>
<reference evidence="3" key="1">
    <citation type="submission" date="2022-03" db="EMBL/GenBank/DDBJ databases">
        <authorList>
            <person name="Martin C."/>
        </authorList>
    </citation>
    <scope>NUCLEOTIDE SEQUENCE</scope>
</reference>
<evidence type="ECO:0000256" key="2">
    <source>
        <dbReference type="SAM" id="MobiDB-lite"/>
    </source>
</evidence>
<feature type="compositionally biased region" description="Basic and acidic residues" evidence="2">
    <location>
        <begin position="738"/>
        <end position="751"/>
    </location>
</feature>
<proteinExistence type="predicted"/>
<dbReference type="OrthoDB" id="6158040at2759"/>
<feature type="compositionally biased region" description="Pro residues" evidence="2">
    <location>
        <begin position="644"/>
        <end position="674"/>
    </location>
</feature>
<feature type="compositionally biased region" description="Pro residues" evidence="2">
    <location>
        <begin position="726"/>
        <end position="737"/>
    </location>
</feature>
<evidence type="ECO:0000313" key="3">
    <source>
        <dbReference type="EMBL" id="CAH1790991.1"/>
    </source>
</evidence>
<feature type="coiled-coil region" evidence="1">
    <location>
        <begin position="376"/>
        <end position="424"/>
    </location>
</feature>
<sequence length="805" mass="91863">EPVPPLTEETVTPPTILKEGDPFENDSGFQSRKIPDEAQLEKDENESDSAEVLETVGSGIHAVEGIMQPIVNLLPASMQGVLGLPPLRSALFLLIVLISSVVYTFCTCGSKKKGPDPLAEARKFEEKLYQTTKMNEALEEDNTVMKQQLIEYERLSKPMQEKVEKSKEREGKMRKEIDTLKVQNKDLTDSMGQYQEQLNTYAQTINQWEVAYKAKDAELTSEKEQMVQLQEHATALETQVQEMKDSMNESESTEDSLKSQIVNLKEEINQVQKTKSQLLDEQEDWKEKLKDLEEQCDQKDADIKTVQETISYKDNEIEVLKDCFVQLKALHEDKDAAEEENEEEAEKPKVDIHEKIQSMVDVSRIQARLNVVQEDRDHLSSQLRIERESRSELEDKVEKLKTELETLKEGHQSAEKSAEEAQTKLQVLNSYFKEKEIALQRELGEQEALRKRTEGTLSSIEKQKSDAVEEHDNVRLMLESIRKEMEESERHYKQQIAQQEKRAHENWIEQRKKERELKEEKENNAVLRQKLLETERKLDQTSREGLIRPLPRRDLPPLLNGPPPLDRPGSRVSGMVSPNSLRPINPPRPPILQPDLDDSSLELTDIAEHSRSGVPPLPEFEFRHDPYYDDPRDGSPIRDEDMDPLPPPIDRRFPPPLPPPHMRSLPPLGPPPPLGRRSPPMDFDPRRSPPDFDRRSPPLDFRGPPDFRGAPPPLRGLPPRMGAPYGAPPPGSYGLPPPRRDMREFPGERTHSRQGTGQFMEPVGSSSPFDSRPSPHPRDSGPPPPGQQQYPREGSAPPPERTSFV</sequence>
<gene>
    <name evidence="3" type="ORF">OFUS_LOCUS16137</name>
</gene>